<dbReference type="InterPro" id="IPR036047">
    <property type="entry name" value="F-box-like_dom_sf"/>
</dbReference>
<accession>A0ABR1YPC6</accession>
<evidence type="ECO:0000313" key="2">
    <source>
        <dbReference type="EMBL" id="KAK8235309.1"/>
    </source>
</evidence>
<evidence type="ECO:0000313" key="3">
    <source>
        <dbReference type="Proteomes" id="UP001492380"/>
    </source>
</evidence>
<comment type="caution">
    <text evidence="2">The sequence shown here is derived from an EMBL/GenBank/DDBJ whole genome shotgun (WGS) entry which is preliminary data.</text>
</comment>
<dbReference type="PROSITE" id="PS50181">
    <property type="entry name" value="FBOX"/>
    <property type="match status" value="1"/>
</dbReference>
<gene>
    <name evidence="2" type="ORF">HDK90DRAFT_241224</name>
</gene>
<dbReference type="Proteomes" id="UP001492380">
    <property type="component" value="Unassembled WGS sequence"/>
</dbReference>
<dbReference type="Gene3D" id="1.20.1280.50">
    <property type="match status" value="1"/>
</dbReference>
<dbReference type="InterPro" id="IPR001810">
    <property type="entry name" value="F-box_dom"/>
</dbReference>
<organism evidence="2 3">
    <name type="scientific">Phyllosticta capitalensis</name>
    <dbReference type="NCBI Taxonomy" id="121624"/>
    <lineage>
        <taxon>Eukaryota</taxon>
        <taxon>Fungi</taxon>
        <taxon>Dikarya</taxon>
        <taxon>Ascomycota</taxon>
        <taxon>Pezizomycotina</taxon>
        <taxon>Dothideomycetes</taxon>
        <taxon>Dothideomycetes incertae sedis</taxon>
        <taxon>Botryosphaeriales</taxon>
        <taxon>Phyllostictaceae</taxon>
        <taxon>Phyllosticta</taxon>
    </lineage>
</organism>
<name>A0ABR1YPC6_9PEZI</name>
<keyword evidence="3" id="KW-1185">Reference proteome</keyword>
<protein>
    <recommendedName>
        <fullName evidence="1">F-box domain-containing protein</fullName>
    </recommendedName>
</protein>
<reference evidence="2 3" key="1">
    <citation type="submission" date="2024-04" db="EMBL/GenBank/DDBJ databases">
        <title>Phyllosticta paracitricarpa is synonymous to the EU quarantine fungus P. citricarpa based on phylogenomic analyses.</title>
        <authorList>
            <consortium name="Lawrence Berkeley National Laboratory"/>
            <person name="Van Ingen-Buijs V.A."/>
            <person name="Van Westerhoven A.C."/>
            <person name="Haridas S."/>
            <person name="Skiadas P."/>
            <person name="Martin F."/>
            <person name="Groenewald J.Z."/>
            <person name="Crous P.W."/>
            <person name="Seidl M.F."/>
        </authorList>
    </citation>
    <scope>NUCLEOTIDE SEQUENCE [LARGE SCALE GENOMIC DNA]</scope>
    <source>
        <strain evidence="2 3">CBS 123374</strain>
    </source>
</reference>
<proteinExistence type="predicted"/>
<dbReference type="EMBL" id="JBBWRZ010000005">
    <property type="protein sequence ID" value="KAK8235309.1"/>
    <property type="molecule type" value="Genomic_DNA"/>
</dbReference>
<evidence type="ECO:0000259" key="1">
    <source>
        <dbReference type="PROSITE" id="PS50181"/>
    </source>
</evidence>
<sequence length="496" mass="56154">MPGMAHLATLFDQLPGPHARRDALDAILGNLSSYEWRHLQDKLQLHSFAKDIIGSLPIELVALILSHLPPNAPFLYQTVSRRWRDVLSSSHVISSSLAQWYSDADPKLQGEIQGAVQDVYATQLLKAEHAWRFQQNRAFSFRRYNHPPLVLNWDDFNVDCVEDTICWLDPVERLIRLCNLRTGERTTIAGEARENILLLSLSANVVAFYTLSGCYVYDLQSRERTHFRLLRAGSSKTMAITAQGHIVAVAYYQYPRLEADVYLHFTQEHKTRHFLASAPAPSDGSEGLELTAVLLNKDRDMVTLFFMDAVAESNGDHNGLFCTSYSYGGQRLHNDSASRLDNKNSGTAFLKVPRAIDYTNREYVFEGCVDSDVDGRQATLLYFNNHQGCFTRQVTCRNSWKSFVSTIFKWKGMAFTLPWDKDLELFPPQPPHCEICGSHQLLESSSSEFGGAIALVGNESFLICFAEDFCDVFCFDKHIQLPSDILSQERSPVQHP</sequence>
<feature type="domain" description="F-box" evidence="1">
    <location>
        <begin position="50"/>
        <end position="96"/>
    </location>
</feature>
<dbReference type="SUPFAM" id="SSF81383">
    <property type="entry name" value="F-box domain"/>
    <property type="match status" value="1"/>
</dbReference>